<reference evidence="1" key="1">
    <citation type="submission" date="2021-06" db="EMBL/GenBank/DDBJ databases">
        <title>Parelaphostrongylus tenuis whole genome reference sequence.</title>
        <authorList>
            <person name="Garwood T.J."/>
            <person name="Larsen P.A."/>
            <person name="Fountain-Jones N.M."/>
            <person name="Garbe J.R."/>
            <person name="Macchietto M.G."/>
            <person name="Kania S.A."/>
            <person name="Gerhold R.W."/>
            <person name="Richards J.E."/>
            <person name="Wolf T.M."/>
        </authorList>
    </citation>
    <scope>NUCLEOTIDE SEQUENCE</scope>
    <source>
        <strain evidence="1">MNPRO001-30</strain>
        <tissue evidence="1">Meninges</tissue>
    </source>
</reference>
<keyword evidence="2" id="KW-1185">Reference proteome</keyword>
<dbReference type="Proteomes" id="UP001196413">
    <property type="component" value="Unassembled WGS sequence"/>
</dbReference>
<sequence>MGSAWASTPTTTTGVRLQTAQSLAIQCYAFPAGQNLSCGIQSFDSLHLDSLDD</sequence>
<comment type="caution">
    <text evidence="1">The sequence shown here is derived from an EMBL/GenBank/DDBJ whole genome shotgun (WGS) entry which is preliminary data.</text>
</comment>
<evidence type="ECO:0000313" key="1">
    <source>
        <dbReference type="EMBL" id="KAJ1371038.1"/>
    </source>
</evidence>
<accession>A0AAD5R767</accession>
<organism evidence="1 2">
    <name type="scientific">Parelaphostrongylus tenuis</name>
    <name type="common">Meningeal worm</name>
    <dbReference type="NCBI Taxonomy" id="148309"/>
    <lineage>
        <taxon>Eukaryota</taxon>
        <taxon>Metazoa</taxon>
        <taxon>Ecdysozoa</taxon>
        <taxon>Nematoda</taxon>
        <taxon>Chromadorea</taxon>
        <taxon>Rhabditida</taxon>
        <taxon>Rhabditina</taxon>
        <taxon>Rhabditomorpha</taxon>
        <taxon>Strongyloidea</taxon>
        <taxon>Metastrongylidae</taxon>
        <taxon>Parelaphostrongylus</taxon>
    </lineage>
</organism>
<dbReference type="EMBL" id="JAHQIW010006894">
    <property type="protein sequence ID" value="KAJ1371038.1"/>
    <property type="molecule type" value="Genomic_DNA"/>
</dbReference>
<protein>
    <submittedName>
        <fullName evidence="1">Uncharacterized protein</fullName>
    </submittedName>
</protein>
<evidence type="ECO:0000313" key="2">
    <source>
        <dbReference type="Proteomes" id="UP001196413"/>
    </source>
</evidence>
<gene>
    <name evidence="1" type="ORF">KIN20_032907</name>
</gene>
<proteinExistence type="predicted"/>
<name>A0AAD5R767_PARTN</name>
<dbReference type="AlphaFoldDB" id="A0AAD5R767"/>